<feature type="transmembrane region" description="Helical" evidence="6">
    <location>
        <begin position="6"/>
        <end position="28"/>
    </location>
</feature>
<feature type="compositionally biased region" description="Pro residues" evidence="5">
    <location>
        <begin position="327"/>
        <end position="337"/>
    </location>
</feature>
<comment type="caution">
    <text evidence="8">The sequence shown here is derived from an EMBL/GenBank/DDBJ whole genome shotgun (WGS) entry which is preliminary data.</text>
</comment>
<gene>
    <name evidence="8" type="ORF">Ctob_013821</name>
</gene>
<dbReference type="EMBL" id="JWZX01002094">
    <property type="protein sequence ID" value="KOO31062.1"/>
    <property type="molecule type" value="Genomic_DNA"/>
</dbReference>
<feature type="transmembrane region" description="Helical" evidence="6">
    <location>
        <begin position="109"/>
        <end position="126"/>
    </location>
</feature>
<protein>
    <submittedName>
        <fullName evidence="8">Drug metabolite transporter superfamily</fullName>
    </submittedName>
</protein>
<evidence type="ECO:0000313" key="9">
    <source>
        <dbReference type="Proteomes" id="UP000037460"/>
    </source>
</evidence>
<feature type="transmembrane region" description="Helical" evidence="6">
    <location>
        <begin position="193"/>
        <end position="214"/>
    </location>
</feature>
<feature type="domain" description="Sugar phosphate transporter" evidence="7">
    <location>
        <begin position="14"/>
        <end position="302"/>
    </location>
</feature>
<feature type="transmembrane region" description="Helical" evidence="6">
    <location>
        <begin position="259"/>
        <end position="281"/>
    </location>
</feature>
<feature type="transmembrane region" description="Helical" evidence="6">
    <location>
        <begin position="156"/>
        <end position="172"/>
    </location>
</feature>
<evidence type="ECO:0000256" key="6">
    <source>
        <dbReference type="SAM" id="Phobius"/>
    </source>
</evidence>
<feature type="transmembrane region" description="Helical" evidence="6">
    <location>
        <begin position="287"/>
        <end position="304"/>
    </location>
</feature>
<evidence type="ECO:0000256" key="2">
    <source>
        <dbReference type="ARBA" id="ARBA00022692"/>
    </source>
</evidence>
<comment type="subcellular location">
    <subcellularLocation>
        <location evidence="1">Membrane</location>
        <topology evidence="1">Multi-pass membrane protein</topology>
    </subcellularLocation>
</comment>
<dbReference type="SUPFAM" id="SSF103481">
    <property type="entry name" value="Multidrug resistance efflux transporter EmrE"/>
    <property type="match status" value="1"/>
</dbReference>
<feature type="transmembrane region" description="Helical" evidence="6">
    <location>
        <begin position="226"/>
        <end position="247"/>
    </location>
</feature>
<evidence type="ECO:0000313" key="8">
    <source>
        <dbReference type="EMBL" id="KOO31062.1"/>
    </source>
</evidence>
<evidence type="ECO:0000256" key="5">
    <source>
        <dbReference type="SAM" id="MobiDB-lite"/>
    </source>
</evidence>
<dbReference type="InterPro" id="IPR037185">
    <property type="entry name" value="EmrE-like"/>
</dbReference>
<dbReference type="AlphaFoldDB" id="A0A0M0JXP7"/>
<dbReference type="Pfam" id="PF03151">
    <property type="entry name" value="TPT"/>
    <property type="match status" value="1"/>
</dbReference>
<feature type="transmembrane region" description="Helical" evidence="6">
    <location>
        <begin position="40"/>
        <end position="61"/>
    </location>
</feature>
<dbReference type="GO" id="GO:0016020">
    <property type="term" value="C:membrane"/>
    <property type="evidence" value="ECO:0007669"/>
    <property type="project" value="UniProtKB-SubCell"/>
</dbReference>
<reference evidence="9" key="1">
    <citation type="journal article" date="2015" name="PLoS Genet.">
        <title>Genome Sequence and Transcriptome Analyses of Chrysochromulina tobin: Metabolic Tools for Enhanced Algal Fitness in the Prominent Order Prymnesiales (Haptophyceae).</title>
        <authorList>
            <person name="Hovde B.T."/>
            <person name="Deodato C.R."/>
            <person name="Hunsperger H.M."/>
            <person name="Ryken S.A."/>
            <person name="Yost W."/>
            <person name="Jha R.K."/>
            <person name="Patterson J."/>
            <person name="Monnat R.J. Jr."/>
            <person name="Barlow S.B."/>
            <person name="Starkenburg S.R."/>
            <person name="Cattolico R.A."/>
        </authorList>
    </citation>
    <scope>NUCLEOTIDE SEQUENCE</scope>
    <source>
        <strain evidence="9">CCMP291</strain>
    </source>
</reference>
<organism evidence="8 9">
    <name type="scientific">Chrysochromulina tobinii</name>
    <dbReference type="NCBI Taxonomy" id="1460289"/>
    <lineage>
        <taxon>Eukaryota</taxon>
        <taxon>Haptista</taxon>
        <taxon>Haptophyta</taxon>
        <taxon>Prymnesiophyceae</taxon>
        <taxon>Prymnesiales</taxon>
        <taxon>Chrysochromulinaceae</taxon>
        <taxon>Chrysochromulina</taxon>
    </lineage>
</organism>
<keyword evidence="2 6" id="KW-0812">Transmembrane</keyword>
<evidence type="ECO:0000256" key="1">
    <source>
        <dbReference type="ARBA" id="ARBA00004141"/>
    </source>
</evidence>
<sequence length="337" mass="36301">MAMTAAQLSFSIFIIFMYLFLNSGLNLLNRWALGLYGLNFPLIMTSCHMIFGACVLAPMMLMSEGYNTRHSTVLANDWKGLTMIAVMNGFQIACNNASLTVMELSMNQIIRSSIPVLVAILAVCIESKVPTKGEIVCLLIISLGVMLAVWEESRNSTLGIVLTLISTVMQSIQMSISGKVMTGRSGKLDSFQMTFYTGPVAFITLAPFAFATEYTILADSLHNKPYATVGFLLGSCCVAVVYNVVLFQSVRTLSSVGTAILGNVKIVLLLFLSSLLLGELGGWNANQYLGCLLTFASAAVYSYIKAAGSAPAKPPGTAPKDEERELLPPPQPKSQSN</sequence>
<evidence type="ECO:0000259" key="7">
    <source>
        <dbReference type="Pfam" id="PF03151"/>
    </source>
</evidence>
<name>A0A0M0JXP7_9EUKA</name>
<accession>A0A0M0JXP7</accession>
<feature type="transmembrane region" description="Helical" evidence="6">
    <location>
        <begin position="133"/>
        <end position="150"/>
    </location>
</feature>
<dbReference type="PANTHER" id="PTHR11132">
    <property type="entry name" value="SOLUTE CARRIER FAMILY 35"/>
    <property type="match status" value="1"/>
</dbReference>
<dbReference type="Proteomes" id="UP000037460">
    <property type="component" value="Unassembled WGS sequence"/>
</dbReference>
<keyword evidence="4 6" id="KW-0472">Membrane</keyword>
<dbReference type="OrthoDB" id="10261634at2759"/>
<keyword evidence="9" id="KW-1185">Reference proteome</keyword>
<proteinExistence type="predicted"/>
<keyword evidence="3 6" id="KW-1133">Transmembrane helix</keyword>
<dbReference type="InterPro" id="IPR004853">
    <property type="entry name" value="Sugar_P_trans_dom"/>
</dbReference>
<evidence type="ECO:0000256" key="4">
    <source>
        <dbReference type="ARBA" id="ARBA00023136"/>
    </source>
</evidence>
<dbReference type="InterPro" id="IPR050186">
    <property type="entry name" value="TPT_transporter"/>
</dbReference>
<feature type="region of interest" description="Disordered" evidence="5">
    <location>
        <begin position="308"/>
        <end position="337"/>
    </location>
</feature>
<evidence type="ECO:0000256" key="3">
    <source>
        <dbReference type="ARBA" id="ARBA00022989"/>
    </source>
</evidence>